<evidence type="ECO:0008006" key="3">
    <source>
        <dbReference type="Google" id="ProtNLM"/>
    </source>
</evidence>
<organism evidence="1 2">
    <name type="scientific">Paenibacillus albilobatus</name>
    <dbReference type="NCBI Taxonomy" id="2716884"/>
    <lineage>
        <taxon>Bacteria</taxon>
        <taxon>Bacillati</taxon>
        <taxon>Bacillota</taxon>
        <taxon>Bacilli</taxon>
        <taxon>Bacillales</taxon>
        <taxon>Paenibacillaceae</taxon>
        <taxon>Paenibacillus</taxon>
    </lineage>
</organism>
<dbReference type="RefSeq" id="WP_160041100.1">
    <property type="nucleotide sequence ID" value="NZ_BORQ01000002.1"/>
</dbReference>
<dbReference type="EMBL" id="BORQ01000002">
    <property type="protein sequence ID" value="GIO30771.1"/>
    <property type="molecule type" value="Genomic_DNA"/>
</dbReference>
<name>A0A919XDM3_9BACL</name>
<dbReference type="Proteomes" id="UP000679779">
    <property type="component" value="Unassembled WGS sequence"/>
</dbReference>
<comment type="caution">
    <text evidence="1">The sequence shown here is derived from an EMBL/GenBank/DDBJ whole genome shotgun (WGS) entry which is preliminary data.</text>
</comment>
<accession>A0A919XDM3</accession>
<protein>
    <recommendedName>
        <fullName evidence="3">YolD-like protein</fullName>
    </recommendedName>
</protein>
<sequence length="70" mass="8104">MKTNEAMPTLAEDILHLLIEAHKTREPINLRMYDEYDGAHVIGVIERIDTGGRRFMVDGEWFRASDVLVF</sequence>
<evidence type="ECO:0000313" key="2">
    <source>
        <dbReference type="Proteomes" id="UP000679779"/>
    </source>
</evidence>
<proteinExistence type="predicted"/>
<reference evidence="1" key="1">
    <citation type="submission" date="2021-03" db="EMBL/GenBank/DDBJ databases">
        <title>Antimicrobial resistance genes in bacteria isolated from Japanese honey, and their potential for conferring macrolide and lincosamide resistance in the American foulbrood pathogen Paenibacillus larvae.</title>
        <authorList>
            <person name="Okamoto M."/>
            <person name="Kumagai M."/>
            <person name="Kanamori H."/>
            <person name="Takamatsu D."/>
        </authorList>
    </citation>
    <scope>NUCLEOTIDE SEQUENCE</scope>
    <source>
        <strain evidence="1">J2TS6</strain>
    </source>
</reference>
<keyword evidence="2" id="KW-1185">Reference proteome</keyword>
<evidence type="ECO:0000313" key="1">
    <source>
        <dbReference type="EMBL" id="GIO30771.1"/>
    </source>
</evidence>
<gene>
    <name evidence="1" type="ORF">J2TS6_19120</name>
</gene>
<dbReference type="AlphaFoldDB" id="A0A919XDM3"/>